<evidence type="ECO:0000313" key="2">
    <source>
        <dbReference type="Proteomes" id="UP001164929"/>
    </source>
</evidence>
<comment type="caution">
    <text evidence="1">The sequence shown here is derived from an EMBL/GenBank/DDBJ whole genome shotgun (WGS) entry which is preliminary data.</text>
</comment>
<name>A0AAD6QTV1_9ROSI</name>
<dbReference type="EMBL" id="JAQIZT010000005">
    <property type="protein sequence ID" value="KAJ6996569.1"/>
    <property type="molecule type" value="Genomic_DNA"/>
</dbReference>
<dbReference type="AlphaFoldDB" id="A0AAD6QTV1"/>
<keyword evidence="2" id="KW-1185">Reference proteome</keyword>
<proteinExistence type="predicted"/>
<organism evidence="1 2">
    <name type="scientific">Populus alba x Populus x berolinensis</name>
    <dbReference type="NCBI Taxonomy" id="444605"/>
    <lineage>
        <taxon>Eukaryota</taxon>
        <taxon>Viridiplantae</taxon>
        <taxon>Streptophyta</taxon>
        <taxon>Embryophyta</taxon>
        <taxon>Tracheophyta</taxon>
        <taxon>Spermatophyta</taxon>
        <taxon>Magnoliopsida</taxon>
        <taxon>eudicotyledons</taxon>
        <taxon>Gunneridae</taxon>
        <taxon>Pentapetalae</taxon>
        <taxon>rosids</taxon>
        <taxon>fabids</taxon>
        <taxon>Malpighiales</taxon>
        <taxon>Salicaceae</taxon>
        <taxon>Saliceae</taxon>
        <taxon>Populus</taxon>
    </lineage>
</organism>
<sequence length="287" mass="31988">MTNLFVLYHSGYAERIHELISVSRELSNVDKSSLQRSWKCRNYFSEANYVEFFGVKVQMGYSGLDLEYSISTVYPPEKEVKWVRNCHWGSSKALTEAGGDLTGDFETRTEKMMHMIDSKGFLPQNSLAEFIQATHSYISEVIAASPNGDHNVLIAHCSTNSKGSKGIATVYQPYLTIKGHTVLAVAFLVISRTFVSDRIASLNGTTVKFVFGAGTSIFCSINRFTWRMKLLTGREGEVAILLYLYVALGELAHALRFLASVVSQSFLAFGDILELHKKFAALYGSNK</sequence>
<protein>
    <submittedName>
        <fullName evidence="1">Uncharacterized protein</fullName>
    </submittedName>
</protein>
<evidence type="ECO:0000313" key="1">
    <source>
        <dbReference type="EMBL" id="KAJ6996569.1"/>
    </source>
</evidence>
<dbReference type="Proteomes" id="UP001164929">
    <property type="component" value="Chromosome 5"/>
</dbReference>
<reference evidence="1" key="1">
    <citation type="journal article" date="2023" name="Mol. Ecol. Resour.">
        <title>Chromosome-level genome assembly of a triploid poplar Populus alba 'Berolinensis'.</title>
        <authorList>
            <person name="Chen S."/>
            <person name="Yu Y."/>
            <person name="Wang X."/>
            <person name="Wang S."/>
            <person name="Zhang T."/>
            <person name="Zhou Y."/>
            <person name="He R."/>
            <person name="Meng N."/>
            <person name="Wang Y."/>
            <person name="Liu W."/>
            <person name="Liu Z."/>
            <person name="Liu J."/>
            <person name="Guo Q."/>
            <person name="Huang H."/>
            <person name="Sederoff R.R."/>
            <person name="Wang G."/>
            <person name="Qu G."/>
            <person name="Chen S."/>
        </authorList>
    </citation>
    <scope>NUCLEOTIDE SEQUENCE</scope>
    <source>
        <strain evidence="1">SC-2020</strain>
    </source>
</reference>
<gene>
    <name evidence="1" type="ORF">NC653_013238</name>
</gene>
<accession>A0AAD6QTV1</accession>